<dbReference type="InterPro" id="IPR029061">
    <property type="entry name" value="THDP-binding"/>
</dbReference>
<dbReference type="Gene3D" id="3.40.50.970">
    <property type="match status" value="1"/>
</dbReference>
<keyword evidence="11" id="KW-0816">Tricarboxylic acid cycle</keyword>
<evidence type="ECO:0000256" key="28">
    <source>
        <dbReference type="ARBA" id="ARBA00052761"/>
    </source>
</evidence>
<dbReference type="FunFam" id="3.40.50.970:FF:000018">
    <property type="entry name" value="2-oxoglutarate dehydrogenase E1 component"/>
    <property type="match status" value="1"/>
</dbReference>
<comment type="cofactor">
    <cofactor evidence="1">
        <name>Mg(2+)</name>
        <dbReference type="ChEBI" id="CHEBI:18420"/>
    </cofactor>
</comment>
<dbReference type="Pfam" id="PF00198">
    <property type="entry name" value="2-oxoacid_dh"/>
    <property type="match status" value="1"/>
</dbReference>
<protein>
    <recommendedName>
        <fullName evidence="10">Multifunctional 2-oxoglutarate metabolism enzyme</fullName>
        <ecNumber evidence="7">1.2.4.2</ecNumber>
        <ecNumber evidence="9">2.2.1.5</ecNumber>
        <ecNumber evidence="8">2.3.1.61</ecNumber>
        <ecNumber evidence="6">4.1.1.71</ecNumber>
    </recommendedName>
    <alternativeName>
        <fullName evidence="20">2-hydroxy-3-oxoadipate synthase</fullName>
    </alternativeName>
    <alternativeName>
        <fullName evidence="21">2-oxoglutarate carboxy-lyase</fullName>
    </alternativeName>
    <alternativeName>
        <fullName evidence="23">2-oxoglutarate decarboxylase</fullName>
    </alternativeName>
    <alternativeName>
        <fullName evidence="22">Alpha-ketoglutarate decarboxylase</fullName>
    </alternativeName>
    <alternativeName>
        <fullName evidence="24">Alpha-ketoglutarate-glyoxylate carboligase</fullName>
    </alternativeName>
</protein>
<evidence type="ECO:0000256" key="20">
    <source>
        <dbReference type="ARBA" id="ARBA00029773"/>
    </source>
</evidence>
<comment type="similarity">
    <text evidence="5">Belongs to the 2-oxoacid dehydrogenase family. Kgd subfamily.</text>
</comment>
<dbReference type="SUPFAM" id="SSF52777">
    <property type="entry name" value="CoA-dependent acyltransferases"/>
    <property type="match status" value="1"/>
</dbReference>
<dbReference type="GO" id="GO:0004149">
    <property type="term" value="F:dihydrolipoyllysine-residue succinyltransferase activity"/>
    <property type="evidence" value="ECO:0007669"/>
    <property type="project" value="UniProtKB-EC"/>
</dbReference>
<keyword evidence="29" id="KW-0175">Coiled coil</keyword>
<dbReference type="GO" id="GO:0050439">
    <property type="term" value="F:2-hydroxy-3-oxoadipate synthase activity"/>
    <property type="evidence" value="ECO:0007669"/>
    <property type="project" value="UniProtKB-EC"/>
</dbReference>
<dbReference type="InterPro" id="IPR031717">
    <property type="entry name" value="ODO-1/KGD_C"/>
</dbReference>
<dbReference type="SUPFAM" id="SSF52518">
    <property type="entry name" value="Thiamin diphosphate-binding fold (THDP-binding)"/>
    <property type="match status" value="2"/>
</dbReference>
<dbReference type="FunFam" id="1.10.287.1150:FF:000003">
    <property type="entry name" value="2-oxoglutarate dehydrogenase, E1 subunit"/>
    <property type="match status" value="1"/>
</dbReference>
<dbReference type="InterPro" id="IPR001078">
    <property type="entry name" value="2-oxoacid_DH_actylTfrase"/>
</dbReference>
<evidence type="ECO:0000256" key="24">
    <source>
        <dbReference type="ARBA" id="ARBA00033243"/>
    </source>
</evidence>
<dbReference type="GO" id="GO:0000287">
    <property type="term" value="F:magnesium ion binding"/>
    <property type="evidence" value="ECO:0007669"/>
    <property type="project" value="UniProtKB-ARBA"/>
</dbReference>
<evidence type="ECO:0000256" key="6">
    <source>
        <dbReference type="ARBA" id="ARBA00012226"/>
    </source>
</evidence>
<comment type="caution">
    <text evidence="32">The sequence shown here is derived from an EMBL/GenBank/DDBJ whole genome shotgun (WGS) entry which is preliminary data.</text>
</comment>
<feature type="domain" description="Transketolase-like pyrimidine-binding" evidence="31">
    <location>
        <begin position="916"/>
        <end position="1109"/>
    </location>
</feature>
<evidence type="ECO:0000256" key="14">
    <source>
        <dbReference type="ARBA" id="ARBA00022723"/>
    </source>
</evidence>
<dbReference type="Pfam" id="PF16078">
    <property type="entry name" value="2-oxogl_dehyd_N"/>
    <property type="match status" value="1"/>
</dbReference>
<dbReference type="RefSeq" id="WP_059202630.1">
    <property type="nucleotide sequence ID" value="NZ_JBIRRP010000003.1"/>
</dbReference>
<accession>A0A101T3H0</accession>
<feature type="region of interest" description="Disordered" evidence="30">
    <location>
        <begin position="66"/>
        <end position="99"/>
    </location>
</feature>
<evidence type="ECO:0000256" key="30">
    <source>
        <dbReference type="SAM" id="MobiDB-lite"/>
    </source>
</evidence>
<keyword evidence="14" id="KW-0479">Metal-binding</keyword>
<dbReference type="NCBIfam" id="NF006914">
    <property type="entry name" value="PRK09404.1"/>
    <property type="match status" value="1"/>
</dbReference>
<evidence type="ECO:0000256" key="17">
    <source>
        <dbReference type="ARBA" id="ARBA00023002"/>
    </source>
</evidence>
<comment type="cofactor">
    <cofactor evidence="2">
        <name>thiamine diphosphate</name>
        <dbReference type="ChEBI" id="CHEBI:58937"/>
    </cofactor>
</comment>
<dbReference type="InterPro" id="IPR011603">
    <property type="entry name" value="2oxoglutarate_DH_E1"/>
</dbReference>
<dbReference type="EC" id="2.3.1.61" evidence="8"/>
<dbReference type="PIRSF" id="PIRSF000157">
    <property type="entry name" value="Oxoglu_dh_E1"/>
    <property type="match status" value="1"/>
</dbReference>
<dbReference type="InterPro" id="IPR032106">
    <property type="entry name" value="2-oxogl_dehyd_N"/>
</dbReference>
<keyword evidence="33" id="KW-1185">Reference proteome</keyword>
<dbReference type="Proteomes" id="UP000052982">
    <property type="component" value="Unassembled WGS sequence"/>
</dbReference>
<reference evidence="32 33" key="1">
    <citation type="submission" date="2015-10" db="EMBL/GenBank/DDBJ databases">
        <title>Draft genome sequence of Streptomyces griseoruber DSM 40281, type strain for the species Streptomyces griseoruber.</title>
        <authorList>
            <person name="Ruckert C."/>
            <person name="Winkler A."/>
            <person name="Kalinowski J."/>
            <person name="Kampfer P."/>
            <person name="Glaeser S."/>
        </authorList>
    </citation>
    <scope>NUCLEOTIDE SEQUENCE [LARGE SCALE GENOMIC DNA]</scope>
    <source>
        <strain evidence="32 33">DSM 40281</strain>
    </source>
</reference>
<dbReference type="EC" id="1.2.4.2" evidence="7"/>
<evidence type="ECO:0000256" key="12">
    <source>
        <dbReference type="ARBA" id="ARBA00022533"/>
    </source>
</evidence>
<evidence type="ECO:0000256" key="13">
    <source>
        <dbReference type="ARBA" id="ARBA00022679"/>
    </source>
</evidence>
<comment type="pathway">
    <text evidence="4">Carbohydrate metabolism; tricarboxylic acid cycle; succinate from 2-oxoglutarate (transferase route): step 1/2.</text>
</comment>
<evidence type="ECO:0000256" key="4">
    <source>
        <dbReference type="ARBA" id="ARBA00005053"/>
    </source>
</evidence>
<evidence type="ECO:0000256" key="21">
    <source>
        <dbReference type="ARBA" id="ARBA00030696"/>
    </source>
</evidence>
<evidence type="ECO:0000256" key="16">
    <source>
        <dbReference type="ARBA" id="ARBA00022842"/>
    </source>
</evidence>
<keyword evidence="12" id="KW-0021">Allosteric enzyme</keyword>
<keyword evidence="17" id="KW-0560">Oxidoreductase</keyword>
<dbReference type="EC" id="2.2.1.5" evidence="9"/>
<dbReference type="CDD" id="cd02016">
    <property type="entry name" value="TPP_E1_OGDC_like"/>
    <property type="match status" value="1"/>
</dbReference>
<evidence type="ECO:0000256" key="26">
    <source>
        <dbReference type="ARBA" id="ARBA00049135"/>
    </source>
</evidence>
<dbReference type="Gene3D" id="3.30.559.10">
    <property type="entry name" value="Chloramphenicol acetyltransferase-like domain"/>
    <property type="match status" value="1"/>
</dbReference>
<dbReference type="FunFam" id="3.30.559.10:FF:000011">
    <property type="entry name" value="2-oxoglutarate dehydrogenase E1 component"/>
    <property type="match status" value="1"/>
</dbReference>
<dbReference type="FunFam" id="3.40.50.11610:FF:000002">
    <property type="entry name" value="2-oxoglutarate dehydrogenase E1 component"/>
    <property type="match status" value="1"/>
</dbReference>
<dbReference type="NCBIfam" id="NF008907">
    <property type="entry name" value="PRK12270.1"/>
    <property type="match status" value="1"/>
</dbReference>
<dbReference type="InterPro" id="IPR023213">
    <property type="entry name" value="CAT-like_dom_sf"/>
</dbReference>
<dbReference type="GO" id="GO:0004591">
    <property type="term" value="F:oxoglutarate dehydrogenase (succinyl-transferring) activity"/>
    <property type="evidence" value="ECO:0007669"/>
    <property type="project" value="UniProtKB-EC"/>
</dbReference>
<comment type="catalytic activity">
    <reaction evidence="26">
        <text>2-oxoglutarate + H(+) = succinate semialdehyde + CO2</text>
        <dbReference type="Rhea" id="RHEA:10524"/>
        <dbReference type="ChEBI" id="CHEBI:15378"/>
        <dbReference type="ChEBI" id="CHEBI:16526"/>
        <dbReference type="ChEBI" id="CHEBI:16810"/>
        <dbReference type="ChEBI" id="CHEBI:57706"/>
        <dbReference type="EC" id="4.1.1.71"/>
    </reaction>
</comment>
<comment type="catalytic activity">
    <reaction evidence="27">
        <text>N(6)-[(R)-lipoyl]-L-lysyl-[protein] + 2-oxoglutarate + H(+) = N(6)-[(R)-S(8)-succinyldihydrolipoyl]-L-lysyl-[protein] + CO2</text>
        <dbReference type="Rhea" id="RHEA:12188"/>
        <dbReference type="Rhea" id="RHEA-COMP:10474"/>
        <dbReference type="Rhea" id="RHEA-COMP:20092"/>
        <dbReference type="ChEBI" id="CHEBI:15378"/>
        <dbReference type="ChEBI" id="CHEBI:16526"/>
        <dbReference type="ChEBI" id="CHEBI:16810"/>
        <dbReference type="ChEBI" id="CHEBI:83099"/>
        <dbReference type="ChEBI" id="CHEBI:83120"/>
        <dbReference type="EC" id="1.2.4.2"/>
    </reaction>
</comment>
<evidence type="ECO:0000256" key="8">
    <source>
        <dbReference type="ARBA" id="ARBA00012945"/>
    </source>
</evidence>
<comment type="pathway">
    <text evidence="3">Carbohydrate metabolism; tricarboxylic acid cycle; succinyl-CoA from 2-oxoglutarate (dehydrogenase route): step 1/1.</text>
</comment>
<dbReference type="InterPro" id="IPR005475">
    <property type="entry name" value="Transketolase-like_Pyr-bd"/>
</dbReference>
<keyword evidence="13" id="KW-0808">Transferase</keyword>
<dbReference type="Gene3D" id="3.40.50.11610">
    <property type="entry name" value="Multifunctional 2-oxoglutarate metabolism enzyme, C-terminal domain"/>
    <property type="match status" value="1"/>
</dbReference>
<dbReference type="AlphaFoldDB" id="A0A101T3H0"/>
<evidence type="ECO:0000256" key="15">
    <source>
        <dbReference type="ARBA" id="ARBA00022793"/>
    </source>
</evidence>
<keyword evidence="15" id="KW-0210">Decarboxylase</keyword>
<evidence type="ECO:0000256" key="2">
    <source>
        <dbReference type="ARBA" id="ARBA00001964"/>
    </source>
</evidence>
<feature type="compositionally biased region" description="Low complexity" evidence="30">
    <location>
        <begin position="66"/>
        <end position="83"/>
    </location>
</feature>
<dbReference type="UniPathway" id="UPA00223">
    <property type="reaction ID" value="UER00997"/>
</dbReference>
<evidence type="ECO:0000256" key="19">
    <source>
        <dbReference type="ARBA" id="ARBA00023268"/>
    </source>
</evidence>
<dbReference type="NCBIfam" id="TIGR00239">
    <property type="entry name" value="2oxo_dh_E1"/>
    <property type="match status" value="1"/>
</dbReference>
<keyword evidence="19" id="KW-0511">Multifunctional enzyme</keyword>
<dbReference type="SMART" id="SM00861">
    <property type="entry name" value="Transket_pyr"/>
    <property type="match status" value="1"/>
</dbReference>
<dbReference type="OrthoDB" id="9759785at2"/>
<evidence type="ECO:0000259" key="31">
    <source>
        <dbReference type="SMART" id="SM00861"/>
    </source>
</evidence>
<dbReference type="GO" id="GO:0005829">
    <property type="term" value="C:cytosol"/>
    <property type="evidence" value="ECO:0007669"/>
    <property type="project" value="TreeGrafter"/>
</dbReference>
<keyword evidence="16" id="KW-0460">Magnesium</keyword>
<evidence type="ECO:0000256" key="10">
    <source>
        <dbReference type="ARBA" id="ARBA00020204"/>
    </source>
</evidence>
<evidence type="ECO:0000256" key="29">
    <source>
        <dbReference type="SAM" id="Coils"/>
    </source>
</evidence>
<evidence type="ECO:0000256" key="22">
    <source>
        <dbReference type="ARBA" id="ARBA00032625"/>
    </source>
</evidence>
<dbReference type="Pfam" id="PF16870">
    <property type="entry name" value="OxoGdeHyase_C"/>
    <property type="match status" value="1"/>
</dbReference>
<comment type="catalytic activity">
    <reaction evidence="25">
        <text>glyoxylate + 2-oxoglutarate + H(+) = 2-hydroxy-3-oxoadipate + CO2</text>
        <dbReference type="Rhea" id="RHEA:14341"/>
        <dbReference type="ChEBI" id="CHEBI:15378"/>
        <dbReference type="ChEBI" id="CHEBI:16526"/>
        <dbReference type="ChEBI" id="CHEBI:16810"/>
        <dbReference type="ChEBI" id="CHEBI:36655"/>
        <dbReference type="ChEBI" id="CHEBI:57712"/>
        <dbReference type="EC" id="2.2.1.5"/>
    </reaction>
</comment>
<evidence type="ECO:0000256" key="18">
    <source>
        <dbReference type="ARBA" id="ARBA00023052"/>
    </source>
</evidence>
<evidence type="ECO:0000256" key="1">
    <source>
        <dbReference type="ARBA" id="ARBA00001946"/>
    </source>
</evidence>
<dbReference type="PANTHER" id="PTHR23152">
    <property type="entry name" value="2-OXOGLUTARATE DEHYDROGENASE"/>
    <property type="match status" value="1"/>
</dbReference>
<feature type="coiled-coil region" evidence="29">
    <location>
        <begin position="827"/>
        <end position="854"/>
    </location>
</feature>
<dbReference type="Gene3D" id="1.10.287.1150">
    <property type="entry name" value="TPP helical domain"/>
    <property type="match status" value="1"/>
</dbReference>
<evidence type="ECO:0000256" key="3">
    <source>
        <dbReference type="ARBA" id="ARBA00004813"/>
    </source>
</evidence>
<name>A0A101T3H0_9ACTN</name>
<evidence type="ECO:0000256" key="5">
    <source>
        <dbReference type="ARBA" id="ARBA00007702"/>
    </source>
</evidence>
<dbReference type="GO" id="GO:0030976">
    <property type="term" value="F:thiamine pyrophosphate binding"/>
    <property type="evidence" value="ECO:0007669"/>
    <property type="project" value="InterPro"/>
</dbReference>
<feature type="region of interest" description="Disordered" evidence="30">
    <location>
        <begin position="1232"/>
        <end position="1251"/>
    </location>
</feature>
<sequence>MSPQSPSNASSISTDADQAGKNPAAAFGPNEWLVDEIYQQYLQDPNSVDRAWWDFFADYKPGAATPSAPAGTAAAGAAGTTTTPPAPAAPAPAAVPAPAAAPKPAAAAPAAPAPAAAPAPVKAAPAAAKPAAAAPPAAAGAPEGPELITLRGPAAAVAKNMNASLELPTATSVRAVPVKLLFDNRIVINNHLKRARGGKISFTHLIGFAMVQAIKAMPSMNWHYAEKDGKPTLVKPPHVNFGLAIDLVKANGDRQLVVAGIKKAETLNFFEFWQAYEDIVRRARDGKLTMDDFTGVTVSLTNPGGLGTVHSVPRLMPGQSVIMGVGSMDYPAEFQGTSQDTLNKLGISKVMTLTSTYDHRVIQGAASGEFLRIVANLLLGESGFYDEIFEALRIPYEPVRWLKDIDASHDDDVTKAARVFELIHSYRVRGHVMADTDPLEYRQRKHPDLDITEHGLTLWDLEREFAVGGFAGKSLMKLRDILGVLRDSYCRTTGVEFMHIQDPKQRRWIQDRIERAHTKPEREEQLRILRRLNAAEAFETFLQTKYVGQKRFSLEGGESVIPLLDAVIDSAAESRLDEVVIGMAHRGRLNVLANIVGKSYAQIFREFEGNLDPKSMHGSGDVKYHLGAQGTFTGLDGEQIKVSLAANPSHLETVDPVIEGIARAKQDIINKGGTDFTVLPVALHGDAAFAGQGVVAETLNMSQLRGYRTGGTVHIVINNQVGFTAAPESSRSSMYATDVARMIEAPIFHVNGDDPEAVVRVARLAFEFRQAFNKDVVIDLICYRRRGHNESDNPAFTQPLMYDLIDKKRSVRKLYTESLIGRGDITLEEAEQALQDYQGQLEKVFTEVREATAQPVGGDVQEPLDGFPVAVPTAVSTEVVKRIAESQVNIPDYFHVHPRLLPQLQRRASMVEDGTIDWGMGETLAVGSLLLEGVPVRLSGQDSQRGTFGQRHAVLIDRETGEEHTPLQYLAEDQARYNVYNSLLSEYAVMGFEYGYSLARPDALVMWEAQFGDFVNGAQTVVDEYISAAEQKWGQTSGVTLLLPHGYEGQGPDHSSARVERFLQLCAQNNMTVAMPTLPSNYFHLLRWQVHNPHHKPLVVFTPKSMLRLKAAASKAEEFTSGQFRPVIGDTSVDANAVKKVVFCAGKVYYDLEAERQKRGVTDTAIIRLERLYPLPGAEVQAEVNKYPNAEKYLWVQEEPANQGAWPFIALNLIDHLDLAVGADVPHGERLRRISRPHGSSPAVGSAKRHQAEQEQLVREVFEA</sequence>
<evidence type="ECO:0000256" key="25">
    <source>
        <dbReference type="ARBA" id="ARBA00047721"/>
    </source>
</evidence>
<proteinExistence type="inferred from homology"/>
<keyword evidence="32" id="KW-0456">Lyase</keyword>
<dbReference type="EMBL" id="LMWW01000015">
    <property type="protein sequence ID" value="KUN85067.1"/>
    <property type="molecule type" value="Genomic_DNA"/>
</dbReference>
<dbReference type="GO" id="GO:0045252">
    <property type="term" value="C:oxoglutarate dehydrogenase complex"/>
    <property type="evidence" value="ECO:0007669"/>
    <property type="project" value="TreeGrafter"/>
</dbReference>
<feature type="compositionally biased region" description="Low complexity" evidence="30">
    <location>
        <begin position="1"/>
        <end position="13"/>
    </location>
</feature>
<dbReference type="Gene3D" id="3.40.50.12470">
    <property type="match status" value="1"/>
</dbReference>
<dbReference type="GO" id="GO:0008683">
    <property type="term" value="F:2-oxoglutarate decarboxylase activity"/>
    <property type="evidence" value="ECO:0007669"/>
    <property type="project" value="UniProtKB-EC"/>
</dbReference>
<dbReference type="EC" id="4.1.1.71" evidence="6"/>
<dbReference type="STRING" id="1943.AQJ64_12615"/>
<evidence type="ECO:0000256" key="11">
    <source>
        <dbReference type="ARBA" id="ARBA00022532"/>
    </source>
</evidence>
<evidence type="ECO:0000313" key="32">
    <source>
        <dbReference type="EMBL" id="KUN85067.1"/>
    </source>
</evidence>
<dbReference type="GO" id="GO:0006099">
    <property type="term" value="P:tricarboxylic acid cycle"/>
    <property type="evidence" value="ECO:0007669"/>
    <property type="project" value="UniProtKB-UniPathway"/>
</dbReference>
<evidence type="ECO:0000256" key="7">
    <source>
        <dbReference type="ARBA" id="ARBA00012280"/>
    </source>
</evidence>
<comment type="catalytic activity">
    <reaction evidence="28">
        <text>N(6)-[(R)-dihydrolipoyl]-L-lysyl-[protein] + succinyl-CoA = N(6)-[(R)-S(8)-succinyldihydrolipoyl]-L-lysyl-[protein] + CoA</text>
        <dbReference type="Rhea" id="RHEA:15213"/>
        <dbReference type="Rhea" id="RHEA-COMP:10475"/>
        <dbReference type="Rhea" id="RHEA-COMP:20092"/>
        <dbReference type="ChEBI" id="CHEBI:57287"/>
        <dbReference type="ChEBI" id="CHEBI:57292"/>
        <dbReference type="ChEBI" id="CHEBI:83100"/>
        <dbReference type="ChEBI" id="CHEBI:83120"/>
        <dbReference type="EC" id="2.3.1.61"/>
    </reaction>
</comment>
<evidence type="ECO:0000256" key="27">
    <source>
        <dbReference type="ARBA" id="ARBA00051911"/>
    </source>
</evidence>
<evidence type="ECO:0000256" key="23">
    <source>
        <dbReference type="ARBA" id="ARBA00032880"/>
    </source>
</evidence>
<feature type="compositionally biased region" description="Pro residues" evidence="30">
    <location>
        <begin position="84"/>
        <end position="99"/>
    </location>
</feature>
<evidence type="ECO:0000313" key="33">
    <source>
        <dbReference type="Proteomes" id="UP000052982"/>
    </source>
</evidence>
<dbReference type="Pfam" id="PF02779">
    <property type="entry name" value="Transket_pyr"/>
    <property type="match status" value="1"/>
</dbReference>
<gene>
    <name evidence="32" type="primary">kgd</name>
    <name evidence="32" type="ORF">AQJ64_12615</name>
</gene>
<organism evidence="32 33">
    <name type="scientific">Streptomyces griseoruber</name>
    <dbReference type="NCBI Taxonomy" id="1943"/>
    <lineage>
        <taxon>Bacteria</taxon>
        <taxon>Bacillati</taxon>
        <taxon>Actinomycetota</taxon>
        <taxon>Actinomycetes</taxon>
        <taxon>Kitasatosporales</taxon>
        <taxon>Streptomycetaceae</taxon>
        <taxon>Streptomyces</taxon>
    </lineage>
</organism>
<dbReference type="PANTHER" id="PTHR23152:SF4">
    <property type="entry name" value="2-OXOADIPATE DEHYDROGENASE COMPLEX COMPONENT E1"/>
    <property type="match status" value="1"/>
</dbReference>
<evidence type="ECO:0000256" key="9">
    <source>
        <dbReference type="ARBA" id="ARBA00013148"/>
    </source>
</evidence>
<feature type="region of interest" description="Disordered" evidence="30">
    <location>
        <begin position="1"/>
        <end position="27"/>
    </location>
</feature>
<dbReference type="InterPro" id="IPR001017">
    <property type="entry name" value="DH_E1"/>
</dbReference>
<keyword evidence="18" id="KW-0786">Thiamine pyrophosphate</keyword>
<dbReference type="InterPro" id="IPR042179">
    <property type="entry name" value="KGD_C_sf"/>
</dbReference>
<dbReference type="Pfam" id="PF00676">
    <property type="entry name" value="E1_dh"/>
    <property type="match status" value="1"/>
</dbReference>